<dbReference type="RefSeq" id="WP_262067045.1">
    <property type="nucleotide sequence ID" value="NZ_JAMXOD010000021.1"/>
</dbReference>
<dbReference type="Pfam" id="PF07486">
    <property type="entry name" value="Hydrolase_2"/>
    <property type="match status" value="1"/>
</dbReference>
<dbReference type="Gene3D" id="1.10.10.2520">
    <property type="entry name" value="Cell wall hydrolase SleB, domain 1"/>
    <property type="match status" value="1"/>
</dbReference>
<gene>
    <name evidence="5" type="ORF">NK125_12750</name>
</gene>
<dbReference type="Proteomes" id="UP001523566">
    <property type="component" value="Unassembled WGS sequence"/>
</dbReference>
<evidence type="ECO:0000313" key="5">
    <source>
        <dbReference type="EMBL" id="MCP1103273.1"/>
    </source>
</evidence>
<evidence type="ECO:0000256" key="2">
    <source>
        <dbReference type="SAM" id="Coils"/>
    </source>
</evidence>
<evidence type="ECO:0000259" key="3">
    <source>
        <dbReference type="Pfam" id="PF07486"/>
    </source>
</evidence>
<accession>A0ABT1EBR2</accession>
<reference evidence="5 6" key="1">
    <citation type="journal article" date="2022" name="Genome Biol. Evol.">
        <title>Host diet, physiology and behaviors set the stage for Lachnospiraceae cladogenesis.</title>
        <authorList>
            <person name="Vera-Ponce De Leon A."/>
            <person name="Schneider M."/>
            <person name="Jahnes B.C."/>
            <person name="Sadowski V."/>
            <person name="Camuy-Velez L.A."/>
            <person name="Duan J."/>
            <person name="Sabree Z.L."/>
        </authorList>
    </citation>
    <scope>NUCLEOTIDE SEQUENCE [LARGE SCALE GENOMIC DNA]</scope>
    <source>
        <strain evidence="5 6">PAL113</strain>
    </source>
</reference>
<evidence type="ECO:0000256" key="1">
    <source>
        <dbReference type="ARBA" id="ARBA00022729"/>
    </source>
</evidence>
<keyword evidence="6" id="KW-1185">Reference proteome</keyword>
<dbReference type="InterPro" id="IPR042047">
    <property type="entry name" value="SleB_dom1"/>
</dbReference>
<keyword evidence="1" id="KW-0732">Signal</keyword>
<feature type="coiled-coil region" evidence="2">
    <location>
        <begin position="33"/>
        <end position="81"/>
    </location>
</feature>
<protein>
    <submittedName>
        <fullName evidence="5">Cell wall hydrolase</fullName>
    </submittedName>
</protein>
<dbReference type="InterPro" id="IPR057309">
    <property type="entry name" value="PcsB_CC"/>
</dbReference>
<evidence type="ECO:0000313" key="6">
    <source>
        <dbReference type="Proteomes" id="UP001523566"/>
    </source>
</evidence>
<comment type="caution">
    <text evidence="5">The sequence shown here is derived from an EMBL/GenBank/DDBJ whole genome shotgun (WGS) entry which is preliminary data.</text>
</comment>
<organism evidence="5 6">
    <name type="scientific">Aequitasia blattaphilus</name>
    <dbReference type="NCBI Taxonomy" id="2949332"/>
    <lineage>
        <taxon>Bacteria</taxon>
        <taxon>Bacillati</taxon>
        <taxon>Bacillota</taxon>
        <taxon>Clostridia</taxon>
        <taxon>Lachnospirales</taxon>
        <taxon>Lachnospiraceae</taxon>
        <taxon>Aequitasia</taxon>
    </lineage>
</organism>
<feature type="coiled-coil region" evidence="2">
    <location>
        <begin position="145"/>
        <end position="201"/>
    </location>
</feature>
<feature type="domain" description="Cell wall hydrolase SleB" evidence="3">
    <location>
        <begin position="236"/>
        <end position="315"/>
    </location>
</feature>
<proteinExistence type="predicted"/>
<evidence type="ECO:0000259" key="4">
    <source>
        <dbReference type="Pfam" id="PF24568"/>
    </source>
</evidence>
<feature type="domain" description="Peptidoglycan hydrolase PcsB coiled-coil" evidence="4">
    <location>
        <begin position="86"/>
        <end position="148"/>
    </location>
</feature>
<dbReference type="Pfam" id="PF24568">
    <property type="entry name" value="CC_PcsB"/>
    <property type="match status" value="1"/>
</dbReference>
<dbReference type="InterPro" id="IPR011105">
    <property type="entry name" value="Cell_wall_hydrolase_SleB"/>
</dbReference>
<keyword evidence="5" id="KW-0378">Hydrolase</keyword>
<dbReference type="EMBL" id="JAMZFW010000021">
    <property type="protein sequence ID" value="MCP1103273.1"/>
    <property type="molecule type" value="Genomic_DNA"/>
</dbReference>
<keyword evidence="2" id="KW-0175">Coiled coil</keyword>
<dbReference type="Gene3D" id="6.10.250.3150">
    <property type="match status" value="1"/>
</dbReference>
<dbReference type="GO" id="GO:0016787">
    <property type="term" value="F:hydrolase activity"/>
    <property type="evidence" value="ECO:0007669"/>
    <property type="project" value="UniProtKB-KW"/>
</dbReference>
<sequence>MSLKGKLFSGLSAITLAFVLLVVGTIPMDVRASEELEKKVEDLDSQVAALKQNLSDTSANIEDINSQIEQAKLDLASAKLSEDRHYESMKSRIRFMYEGGTHALLETLFASQSMADFLANAEYVTTITEYDRDMLEEFQAIRTNVVEKEKELKEKQDSLSDSQKALTEQIASAEGQLTEYKNKLAEELERARAAAVAAEIAKNSSVVEVSNSGEPIVVPVEELTLFAAILEAEAGSNYEGCLAVATIIMNRVESPRYPNSITEVVYQSGQFSPTWNGALDRILGKGPVETCFSVASDTLAGARHQSVLGMYQFRTEGYATGITIGGNTFF</sequence>
<name>A0ABT1EBR2_9FIRM</name>